<feature type="transmembrane region" description="Helical" evidence="1">
    <location>
        <begin position="178"/>
        <end position="211"/>
    </location>
</feature>
<proteinExistence type="inferred from homology"/>
<keyword evidence="1" id="KW-0808">Transferase</keyword>
<sequence>MPESWVAALPAAVGTGPILPSTTARGVERPPARQRGARYGLWWPCAAAAAAGGLLYLSFPPRPLWWLAPLGFAVLGVVLAGRRARAGLGYGLLAGLGLFVPLLSWTGAYVGPLPWLVLAVLQAGFVAAAGAGIAAVSRLPGWPLWAAGVWVAGEAARSRVPFGGFPWGRVAFGQPDGVFAPLAALGGAALIGFAVALAGFGLATLVLPLAARPRRPARRTLRAAVWLLVAVVAGLAASPLVDAARPGDRLFTVAVVQGNVPRLGLDFNAQRAAVLGNHVRRTEQLAADVAAGRVARPELVIWPENSADIDPLRNPDAGAAIDRAVAAIGVPVLIGAVESPPVGGLRNTAIRWEPGVGPTGTYVKRRIQPFGEYIPMRSVVRLFSDKVDRVQRDFTPGTEATVLQMGPAAVGIATCYEVVFDDTVTDTVRGGAQLLAVPANNATFGRTEMTYQQLAQSRIRAIEHGRTVLVAATSGVSAIITPDGTVQQQTGQFTPDALVAQVPLRSTITPATGLGGVVEAVLAAIGAVAVVVAAVLAVAARARIRRDRGGRGRGRWA</sequence>
<keyword evidence="1" id="KW-0472">Membrane</keyword>
<dbReference type="CDD" id="cd07571">
    <property type="entry name" value="ALP_N-acyl_transferase"/>
    <property type="match status" value="1"/>
</dbReference>
<keyword evidence="4" id="KW-1185">Reference proteome</keyword>
<dbReference type="EMBL" id="JADQDF010000001">
    <property type="protein sequence ID" value="MBW0126567.1"/>
    <property type="molecule type" value="Genomic_DNA"/>
</dbReference>
<reference evidence="3 4" key="1">
    <citation type="submission" date="2020-11" db="EMBL/GenBank/DDBJ databases">
        <title>Pseudonocardia abyssalis sp. nov. and Pseudonocardia oceani sp. nov., description and phylogenomic analysis of two novel actinomycetes isolated from the deep Southern Ocean.</title>
        <authorList>
            <person name="Parra J."/>
        </authorList>
    </citation>
    <scope>NUCLEOTIDE SEQUENCE [LARGE SCALE GENOMIC DNA]</scope>
    <source>
        <strain evidence="4">KRD185</strain>
    </source>
</reference>
<dbReference type="PROSITE" id="PS50263">
    <property type="entry name" value="CN_HYDROLASE"/>
    <property type="match status" value="1"/>
</dbReference>
<feature type="transmembrane region" description="Helical" evidence="1">
    <location>
        <begin position="88"/>
        <end position="109"/>
    </location>
</feature>
<dbReference type="EC" id="2.3.1.269" evidence="1"/>
<dbReference type="InterPro" id="IPR004563">
    <property type="entry name" value="Apolipo_AcylTrfase"/>
</dbReference>
<feature type="transmembrane region" description="Helical" evidence="1">
    <location>
        <begin position="520"/>
        <end position="540"/>
    </location>
</feature>
<dbReference type="HAMAP" id="MF_01148">
    <property type="entry name" value="Lnt"/>
    <property type="match status" value="1"/>
</dbReference>
<keyword evidence="1" id="KW-1133">Transmembrane helix</keyword>
<keyword evidence="1" id="KW-0012">Acyltransferase</keyword>
<keyword evidence="1" id="KW-1003">Cell membrane</keyword>
<comment type="pathway">
    <text evidence="1">Protein modification; lipoprotein biosynthesis (N-acyl transfer).</text>
</comment>
<evidence type="ECO:0000256" key="1">
    <source>
        <dbReference type="HAMAP-Rule" id="MF_01148"/>
    </source>
</evidence>
<keyword evidence="1" id="KW-0812">Transmembrane</keyword>
<gene>
    <name evidence="1 3" type="primary">lnt</name>
    <name evidence="3" type="ORF">I4I82_02530</name>
</gene>
<comment type="caution">
    <text evidence="3">The sequence shown here is derived from an EMBL/GenBank/DDBJ whole genome shotgun (WGS) entry which is preliminary data.</text>
</comment>
<comment type="function">
    <text evidence="1">Catalyzes the phospholipid dependent N-acylation of the N-terminal cysteine of apolipoprotein, the last step in lipoprotein maturation.</text>
</comment>
<dbReference type="Proteomes" id="UP000694300">
    <property type="component" value="Unassembled WGS sequence"/>
</dbReference>
<dbReference type="InterPro" id="IPR003010">
    <property type="entry name" value="C-N_Hydrolase"/>
</dbReference>
<comment type="similarity">
    <text evidence="1">Belongs to the CN hydrolase family. Apolipoprotein N-acyltransferase subfamily.</text>
</comment>
<dbReference type="NCBIfam" id="TIGR00546">
    <property type="entry name" value="lnt"/>
    <property type="match status" value="1"/>
</dbReference>
<dbReference type="Pfam" id="PF00795">
    <property type="entry name" value="CN_hydrolase"/>
    <property type="match status" value="1"/>
</dbReference>
<comment type="catalytic activity">
    <reaction evidence="1">
        <text>N-terminal S-1,2-diacyl-sn-glyceryl-L-cysteinyl-[lipoprotein] + a glycerophospholipid = N-acyl-S-1,2-diacyl-sn-glyceryl-L-cysteinyl-[lipoprotein] + a 2-acyl-sn-glycero-3-phospholipid + H(+)</text>
        <dbReference type="Rhea" id="RHEA:48228"/>
        <dbReference type="Rhea" id="RHEA-COMP:14681"/>
        <dbReference type="Rhea" id="RHEA-COMP:14684"/>
        <dbReference type="ChEBI" id="CHEBI:15378"/>
        <dbReference type="ChEBI" id="CHEBI:136912"/>
        <dbReference type="ChEBI" id="CHEBI:140656"/>
        <dbReference type="ChEBI" id="CHEBI:140657"/>
        <dbReference type="ChEBI" id="CHEBI:140660"/>
        <dbReference type="EC" id="2.3.1.269"/>
    </reaction>
</comment>
<accession>A0ABS6U2W2</accession>
<feature type="transmembrane region" description="Helical" evidence="1">
    <location>
        <begin position="64"/>
        <end position="81"/>
    </location>
</feature>
<evidence type="ECO:0000313" key="3">
    <source>
        <dbReference type="EMBL" id="MBW0126567.1"/>
    </source>
</evidence>
<dbReference type="Pfam" id="PF20154">
    <property type="entry name" value="LNT_N"/>
    <property type="match status" value="1"/>
</dbReference>
<dbReference type="PANTHER" id="PTHR38686">
    <property type="entry name" value="APOLIPOPROTEIN N-ACYLTRANSFERASE"/>
    <property type="match status" value="1"/>
</dbReference>
<evidence type="ECO:0000259" key="2">
    <source>
        <dbReference type="PROSITE" id="PS50263"/>
    </source>
</evidence>
<protein>
    <recommendedName>
        <fullName evidence="1">Apolipoprotein N-acyltransferase</fullName>
        <shortName evidence="1">ALP N-acyltransferase</shortName>
        <ecNumber evidence="1">2.3.1.269</ecNumber>
    </recommendedName>
</protein>
<dbReference type="PANTHER" id="PTHR38686:SF1">
    <property type="entry name" value="APOLIPOPROTEIN N-ACYLTRANSFERASE"/>
    <property type="match status" value="1"/>
</dbReference>
<evidence type="ECO:0000313" key="4">
    <source>
        <dbReference type="Proteomes" id="UP000694300"/>
    </source>
</evidence>
<comment type="subcellular location">
    <subcellularLocation>
        <location evidence="1">Cell membrane</location>
        <topology evidence="1">Multi-pass membrane protein</topology>
    </subcellularLocation>
</comment>
<feature type="transmembrane region" description="Helical" evidence="1">
    <location>
        <begin position="39"/>
        <end position="58"/>
    </location>
</feature>
<name>A0ABS6U2W2_9PSEU</name>
<organism evidence="3 4">
    <name type="scientific">Pseudonocardia oceani</name>
    <dbReference type="NCBI Taxonomy" id="2792013"/>
    <lineage>
        <taxon>Bacteria</taxon>
        <taxon>Bacillati</taxon>
        <taxon>Actinomycetota</taxon>
        <taxon>Actinomycetes</taxon>
        <taxon>Pseudonocardiales</taxon>
        <taxon>Pseudonocardiaceae</taxon>
        <taxon>Pseudonocardia</taxon>
    </lineage>
</organism>
<dbReference type="InterPro" id="IPR045378">
    <property type="entry name" value="LNT_N"/>
</dbReference>
<feature type="domain" description="CN hydrolase" evidence="2">
    <location>
        <begin position="251"/>
        <end position="504"/>
    </location>
</feature>
<feature type="transmembrane region" description="Helical" evidence="1">
    <location>
        <begin position="223"/>
        <end position="241"/>
    </location>
</feature>